<name>A0A2T0X9V0_9RHOB</name>
<proteinExistence type="predicted"/>
<evidence type="ECO:0000256" key="2">
    <source>
        <dbReference type="ARBA" id="ARBA00011484"/>
    </source>
</evidence>
<comment type="cofactor">
    <cofactor evidence="1">
        <name>(R)-lipoate</name>
        <dbReference type="ChEBI" id="CHEBI:83088"/>
    </cofactor>
</comment>
<dbReference type="InterPro" id="IPR011053">
    <property type="entry name" value="Single_hybrid_motif"/>
</dbReference>
<dbReference type="InterPro" id="IPR050743">
    <property type="entry name" value="2-oxoacid_DH_E2_comp"/>
</dbReference>
<keyword evidence="7" id="KW-0670">Pyruvate</keyword>
<dbReference type="CDD" id="cd06849">
    <property type="entry name" value="lipoyl_domain"/>
    <property type="match status" value="1"/>
</dbReference>
<gene>
    <name evidence="7" type="ORF">BCF33_1343</name>
</gene>
<dbReference type="InterPro" id="IPR003016">
    <property type="entry name" value="2-oxoA_DH_lipoyl-BS"/>
</dbReference>
<dbReference type="GO" id="GO:0005737">
    <property type="term" value="C:cytoplasm"/>
    <property type="evidence" value="ECO:0007669"/>
    <property type="project" value="TreeGrafter"/>
</dbReference>
<evidence type="ECO:0000313" key="8">
    <source>
        <dbReference type="Proteomes" id="UP000238801"/>
    </source>
</evidence>
<dbReference type="AlphaFoldDB" id="A0A2T0X9V0"/>
<keyword evidence="8" id="KW-1185">Reference proteome</keyword>
<dbReference type="Gene3D" id="2.40.50.100">
    <property type="match status" value="1"/>
</dbReference>
<dbReference type="PANTHER" id="PTHR43178:SF5">
    <property type="entry name" value="LIPOAMIDE ACYLTRANSFERASE COMPONENT OF BRANCHED-CHAIN ALPHA-KETO ACID DEHYDROGENASE COMPLEX, MITOCHONDRIAL"/>
    <property type="match status" value="1"/>
</dbReference>
<organism evidence="7 8">
    <name type="scientific">Hasllibacter halocynthiae</name>
    <dbReference type="NCBI Taxonomy" id="595589"/>
    <lineage>
        <taxon>Bacteria</taxon>
        <taxon>Pseudomonadati</taxon>
        <taxon>Pseudomonadota</taxon>
        <taxon>Alphaproteobacteria</taxon>
        <taxon>Rhodobacterales</taxon>
        <taxon>Roseobacteraceae</taxon>
        <taxon>Hasllibacter</taxon>
    </lineage>
</organism>
<evidence type="ECO:0000256" key="3">
    <source>
        <dbReference type="ARBA" id="ARBA00022679"/>
    </source>
</evidence>
<evidence type="ECO:0000259" key="6">
    <source>
        <dbReference type="PROSITE" id="PS50968"/>
    </source>
</evidence>
<dbReference type="Proteomes" id="UP000238801">
    <property type="component" value="Unassembled WGS sequence"/>
</dbReference>
<comment type="caution">
    <text evidence="7">The sequence shown here is derived from an EMBL/GenBank/DDBJ whole genome shotgun (WGS) entry which is preliminary data.</text>
</comment>
<keyword evidence="4" id="KW-0450">Lipoyl</keyword>
<evidence type="ECO:0000256" key="4">
    <source>
        <dbReference type="ARBA" id="ARBA00022823"/>
    </source>
</evidence>
<keyword evidence="5" id="KW-0012">Acyltransferase</keyword>
<reference evidence="7 8" key="1">
    <citation type="submission" date="2018-03" db="EMBL/GenBank/DDBJ databases">
        <title>Genomic Encyclopedia of Archaeal and Bacterial Type Strains, Phase II (KMG-II): from individual species to whole genera.</title>
        <authorList>
            <person name="Goeker M."/>
        </authorList>
    </citation>
    <scope>NUCLEOTIDE SEQUENCE [LARGE SCALE GENOMIC DNA]</scope>
    <source>
        <strain evidence="7 8">DSM 29318</strain>
    </source>
</reference>
<evidence type="ECO:0000256" key="1">
    <source>
        <dbReference type="ARBA" id="ARBA00001938"/>
    </source>
</evidence>
<dbReference type="PANTHER" id="PTHR43178">
    <property type="entry name" value="DIHYDROLIPOAMIDE ACETYLTRANSFERASE COMPONENT OF PYRUVATE DEHYDROGENASE COMPLEX"/>
    <property type="match status" value="1"/>
</dbReference>
<dbReference type="OrthoDB" id="9804723at2"/>
<dbReference type="PROSITE" id="PS50968">
    <property type="entry name" value="BIOTINYL_LIPOYL"/>
    <property type="match status" value="1"/>
</dbReference>
<protein>
    <submittedName>
        <fullName evidence="7">Pyruvate dehydrogenase E2 component (Dihydrolipoamide acetyltransferase)/2-oxoglutarate dehydrogenase E2 component (Dihydrolipoamide succinyltransferase)</fullName>
    </submittedName>
</protein>
<dbReference type="Pfam" id="PF00364">
    <property type="entry name" value="Biotin_lipoyl"/>
    <property type="match status" value="1"/>
</dbReference>
<accession>A0A2T0X9V0</accession>
<sequence length="81" mass="8369">MTLHDITLPPLGEGVTEATFVEWVVAPGSAFAKGDVIAEVMTDKVAMEIEAEAAGTLREALAAPDEEVAPGAVLGRYEAAT</sequence>
<comment type="subunit">
    <text evidence="2">Forms a 24-polypeptide structural core with octahedral symmetry.</text>
</comment>
<dbReference type="SUPFAM" id="SSF51230">
    <property type="entry name" value="Single hybrid motif"/>
    <property type="match status" value="1"/>
</dbReference>
<dbReference type="PROSITE" id="PS00189">
    <property type="entry name" value="LIPOYL"/>
    <property type="match status" value="1"/>
</dbReference>
<dbReference type="EMBL" id="PVTT01000001">
    <property type="protein sequence ID" value="PRY95718.1"/>
    <property type="molecule type" value="Genomic_DNA"/>
</dbReference>
<dbReference type="InterPro" id="IPR000089">
    <property type="entry name" value="Biotin_lipoyl"/>
</dbReference>
<feature type="domain" description="Lipoyl-binding" evidence="6">
    <location>
        <begin position="3"/>
        <end position="78"/>
    </location>
</feature>
<dbReference type="RefSeq" id="WP_106160064.1">
    <property type="nucleotide sequence ID" value="NZ_PVTT01000001.1"/>
</dbReference>
<dbReference type="GO" id="GO:0031405">
    <property type="term" value="F:lipoic acid binding"/>
    <property type="evidence" value="ECO:0007669"/>
    <property type="project" value="TreeGrafter"/>
</dbReference>
<evidence type="ECO:0000256" key="5">
    <source>
        <dbReference type="ARBA" id="ARBA00023315"/>
    </source>
</evidence>
<evidence type="ECO:0000313" key="7">
    <source>
        <dbReference type="EMBL" id="PRY95718.1"/>
    </source>
</evidence>
<dbReference type="GO" id="GO:0016407">
    <property type="term" value="F:acetyltransferase activity"/>
    <property type="evidence" value="ECO:0007669"/>
    <property type="project" value="TreeGrafter"/>
</dbReference>
<keyword evidence="3 7" id="KW-0808">Transferase</keyword>